<dbReference type="Pfam" id="PF13407">
    <property type="entry name" value="Peripla_BP_4"/>
    <property type="match status" value="1"/>
</dbReference>
<evidence type="ECO:0000256" key="2">
    <source>
        <dbReference type="ARBA" id="ARBA00007639"/>
    </source>
</evidence>
<dbReference type="EMBL" id="WJHE01000066">
    <property type="protein sequence ID" value="MST31434.1"/>
    <property type="molecule type" value="Genomic_DNA"/>
</dbReference>
<protein>
    <submittedName>
        <fullName evidence="6">Substrate-binding domain-containing protein</fullName>
    </submittedName>
</protein>
<keyword evidence="7" id="KW-1185">Reference proteome</keyword>
<gene>
    <name evidence="6" type="ORF">GHK86_01635</name>
</gene>
<accession>A0ABW9QPX0</accession>
<sequence>MLLVAACGSTSATGSNSTSSGSGSASSASGSSSGGGSTSSANLSAVRSQLAAYSHLPTFKAPGPAFNARKVMAGKTIFSIPVNSADQFVQILEQGNAAIAHQLGFKYVDYTNSGSLSSWVQGMQTAVNEKANAIDLLSGINPAQLGPQMAAAKSAHIPVIASDAYDLNEPAAPGLSAVMDVPYAEAGRLMAAYAISATSGKANVLVIGSNDVVSSPYMVNAINGEFSKYCPTCKVKDINIPVADWATQTQTQVEADLNADPGINYILPVYDSQSQFVVPAITAAGRTGKVFIATYDGTPFVLKMMQDGNTVKMDVGEDLNWISYAVMDQDMRVAAGMKPSPNENTPMMIFTKSNVNTAGVPPRNSTGYGSSYIAGYKKLWGLG</sequence>
<reference evidence="6 7" key="1">
    <citation type="submission" date="2019-11" db="EMBL/GenBank/DDBJ databases">
        <title>Acidiferrimicrobium australis gen. nov., sp. nov., an acidophilic and obligately heterotrophic, member of the Actinobacteria that catalyses dissimilatory oxido- reduction of iron isolated from metal-rich acidic water in Chile.</title>
        <authorList>
            <person name="Gonzalez D."/>
            <person name="Huber K."/>
            <person name="Hedrich S."/>
            <person name="Rojas-Villalobos C."/>
            <person name="Quatrini R."/>
            <person name="Dinamarca M.A."/>
            <person name="Schwarz A."/>
            <person name="Canales C."/>
            <person name="Nancucheo I."/>
        </authorList>
    </citation>
    <scope>NUCLEOTIDE SEQUENCE [LARGE SCALE GENOMIC DNA]</scope>
    <source>
        <strain evidence="6 7">USS-CCA1</strain>
    </source>
</reference>
<feature type="compositionally biased region" description="Low complexity" evidence="4">
    <location>
        <begin position="8"/>
        <end position="31"/>
    </location>
</feature>
<proteinExistence type="inferred from homology"/>
<evidence type="ECO:0000313" key="7">
    <source>
        <dbReference type="Proteomes" id="UP000437736"/>
    </source>
</evidence>
<dbReference type="Gene3D" id="3.40.50.2300">
    <property type="match status" value="2"/>
</dbReference>
<feature type="domain" description="Periplasmic binding protein" evidence="5">
    <location>
        <begin position="79"/>
        <end position="333"/>
    </location>
</feature>
<evidence type="ECO:0000256" key="4">
    <source>
        <dbReference type="SAM" id="MobiDB-lite"/>
    </source>
</evidence>
<feature type="region of interest" description="Disordered" evidence="4">
    <location>
        <begin position="7"/>
        <end position="40"/>
    </location>
</feature>
<name>A0ABW9QPX0_9ACTN</name>
<dbReference type="SUPFAM" id="SSF53822">
    <property type="entry name" value="Periplasmic binding protein-like I"/>
    <property type="match status" value="1"/>
</dbReference>
<dbReference type="PANTHER" id="PTHR46847">
    <property type="entry name" value="D-ALLOSE-BINDING PERIPLASMIC PROTEIN-RELATED"/>
    <property type="match status" value="1"/>
</dbReference>
<keyword evidence="3" id="KW-0732">Signal</keyword>
<comment type="subcellular location">
    <subcellularLocation>
        <location evidence="1">Cell envelope</location>
    </subcellularLocation>
</comment>
<organism evidence="6 7">
    <name type="scientific">Acidiferrimicrobium australe</name>
    <dbReference type="NCBI Taxonomy" id="2664430"/>
    <lineage>
        <taxon>Bacteria</taxon>
        <taxon>Bacillati</taxon>
        <taxon>Actinomycetota</taxon>
        <taxon>Acidimicrobiia</taxon>
        <taxon>Acidimicrobiales</taxon>
        <taxon>Acidimicrobiaceae</taxon>
        <taxon>Acidiferrimicrobium</taxon>
    </lineage>
</organism>
<dbReference type="InterPro" id="IPR025997">
    <property type="entry name" value="SBP_2_dom"/>
</dbReference>
<dbReference type="Proteomes" id="UP000437736">
    <property type="component" value="Unassembled WGS sequence"/>
</dbReference>
<evidence type="ECO:0000256" key="3">
    <source>
        <dbReference type="ARBA" id="ARBA00022729"/>
    </source>
</evidence>
<evidence type="ECO:0000256" key="1">
    <source>
        <dbReference type="ARBA" id="ARBA00004196"/>
    </source>
</evidence>
<comment type="caution">
    <text evidence="6">The sequence shown here is derived from an EMBL/GenBank/DDBJ whole genome shotgun (WGS) entry which is preliminary data.</text>
</comment>
<comment type="similarity">
    <text evidence="2">Belongs to the bacterial solute-binding protein 2 family.</text>
</comment>
<evidence type="ECO:0000259" key="5">
    <source>
        <dbReference type="Pfam" id="PF13407"/>
    </source>
</evidence>
<dbReference type="PANTHER" id="PTHR46847:SF1">
    <property type="entry name" value="D-ALLOSE-BINDING PERIPLASMIC PROTEIN-RELATED"/>
    <property type="match status" value="1"/>
</dbReference>
<dbReference type="InterPro" id="IPR028082">
    <property type="entry name" value="Peripla_BP_I"/>
</dbReference>
<evidence type="ECO:0000313" key="6">
    <source>
        <dbReference type="EMBL" id="MST31434.1"/>
    </source>
</evidence>